<dbReference type="Proteomes" id="UP000061010">
    <property type="component" value="Chromosome"/>
</dbReference>
<proteinExistence type="predicted"/>
<dbReference type="PROSITE" id="PS51257">
    <property type="entry name" value="PROKAR_LIPOPROTEIN"/>
    <property type="match status" value="1"/>
</dbReference>
<keyword evidence="2" id="KW-0732">Signal</keyword>
<protein>
    <submittedName>
        <fullName evidence="4">ABC transporter substrate-binding protein</fullName>
    </submittedName>
</protein>
<organism evidence="4 5">
    <name type="scientific">Stenotrophomonas acidaminiphila</name>
    <dbReference type="NCBI Taxonomy" id="128780"/>
    <lineage>
        <taxon>Bacteria</taxon>
        <taxon>Pseudomonadati</taxon>
        <taxon>Pseudomonadota</taxon>
        <taxon>Gammaproteobacteria</taxon>
        <taxon>Lysobacterales</taxon>
        <taxon>Lysobacteraceae</taxon>
        <taxon>Stenotrophomonas</taxon>
    </lineage>
</organism>
<dbReference type="KEGG" id="sacz:AOT14_20350"/>
<evidence type="ECO:0000259" key="3">
    <source>
        <dbReference type="Pfam" id="PF04151"/>
    </source>
</evidence>
<dbReference type="EMBL" id="CP012900">
    <property type="protein sequence ID" value="ALJ28410.1"/>
    <property type="molecule type" value="Genomic_DNA"/>
</dbReference>
<feature type="region of interest" description="Disordered" evidence="1">
    <location>
        <begin position="352"/>
        <end position="380"/>
    </location>
</feature>
<dbReference type="InterPro" id="IPR007280">
    <property type="entry name" value="Peptidase_C_arc/bac"/>
</dbReference>
<keyword evidence="5" id="KW-1185">Reference proteome</keyword>
<gene>
    <name evidence="4" type="ORF">AOT14_20350</name>
</gene>
<name>A0A0S1B026_9GAMM</name>
<evidence type="ECO:0000313" key="4">
    <source>
        <dbReference type="EMBL" id="ALJ28410.1"/>
    </source>
</evidence>
<reference evidence="4 5" key="1">
    <citation type="journal article" date="2015" name="Genome Announc.">
        <title>Complete Genome Sequencing of Stenotrophomonas acidaminiphila ZAC14D2_NAIMI4_2, a Multidrug-Resistant Strain Isolated from Sediments of a Polluted River in Mexico, Uncovers New Antibiotic Resistance Genes and a Novel Class-II Lasso Peptide Biosynthesis Gene Cluster.</title>
        <authorList>
            <person name="Vinuesa P."/>
            <person name="Ochoa-Sanchez L.E."/>
        </authorList>
    </citation>
    <scope>NUCLEOTIDE SEQUENCE [LARGE SCALE GENOMIC DNA]</scope>
    <source>
        <strain evidence="4 5">ZAC14D2_NAIMI4_2</strain>
    </source>
</reference>
<feature type="chain" id="PRO_5006588654" evidence="2">
    <location>
        <begin position="20"/>
        <end position="380"/>
    </location>
</feature>
<evidence type="ECO:0000313" key="5">
    <source>
        <dbReference type="Proteomes" id="UP000061010"/>
    </source>
</evidence>
<accession>A0A0S1B026</accession>
<dbReference type="Pfam" id="PF04151">
    <property type="entry name" value="PPC"/>
    <property type="match status" value="1"/>
</dbReference>
<feature type="compositionally biased region" description="Low complexity" evidence="1">
    <location>
        <begin position="371"/>
        <end position="380"/>
    </location>
</feature>
<dbReference type="Gene3D" id="2.60.120.380">
    <property type="match status" value="2"/>
</dbReference>
<feature type="domain" description="Peptidase C-terminal archaeal/bacterial" evidence="3">
    <location>
        <begin position="65"/>
        <end position="131"/>
    </location>
</feature>
<dbReference type="PATRIC" id="fig|128780.6.peg.2048"/>
<sequence length="380" mass="39245" precursor="true">MNTRPTRLFAAFSLTLALAACQKLGSGGGGDGDTAPSLAVGDSVSGEITSSSRLNYNDGSRHQGYRVTLKSGQAVALELGGALDGQLSVFDGQSLLASASSRGYEGEAGTSEVSLAFKAPKDGTYLVAVNSAGADAFGPFKLKSSQVTPYDGKPLGAGSEAIDWLMGDKQDYTLKVDKAGIYTIAMESGALDAYLHLSGHGIDIEDDDGGGNLNARIRAYLEPGDYTIGTSSLNGSTGAFKLKVALTPVDKDLIIRDGSALVIGRTAQGMVDSRGRRSFVLDLDAARHLQFDAIADNFDSVLRISGPGIDAEDDDGGNGTNARLVLQLGPGRYTVTVSSFGSQQGVFELETTDLGDEPATPANSNRKDAAEAATEAAAAN</sequence>
<evidence type="ECO:0000256" key="2">
    <source>
        <dbReference type="SAM" id="SignalP"/>
    </source>
</evidence>
<feature type="signal peptide" evidence="2">
    <location>
        <begin position="1"/>
        <end position="19"/>
    </location>
</feature>
<evidence type="ECO:0000256" key="1">
    <source>
        <dbReference type="SAM" id="MobiDB-lite"/>
    </source>
</evidence>
<dbReference type="AlphaFoldDB" id="A0A0S1B026"/>